<dbReference type="EMBL" id="VSRR010046119">
    <property type="protein sequence ID" value="MPC77551.1"/>
    <property type="molecule type" value="Genomic_DNA"/>
</dbReference>
<comment type="caution">
    <text evidence="2">The sequence shown here is derived from an EMBL/GenBank/DDBJ whole genome shotgun (WGS) entry which is preliminary data.</text>
</comment>
<sequence>MKVAAGRIVSIHSRQEALPRRWRPQCDIPYLGTLGNQRKSCSASHVLLLSFSRLITQLTFLIPFIPIRLITRLLTAFPAPPVHGSSFFTRSFPMPLISSHVSPQPSCPCPQESPTPATPSQQSLDFPNLRKTRNEIFKHSSIDFHGTHCTFPLHYPLTLPLTPPPRPPPPSSSSSTLASSLVFLL</sequence>
<organism evidence="2 3">
    <name type="scientific">Portunus trituberculatus</name>
    <name type="common">Swimming crab</name>
    <name type="synonym">Neptunus trituberculatus</name>
    <dbReference type="NCBI Taxonomy" id="210409"/>
    <lineage>
        <taxon>Eukaryota</taxon>
        <taxon>Metazoa</taxon>
        <taxon>Ecdysozoa</taxon>
        <taxon>Arthropoda</taxon>
        <taxon>Crustacea</taxon>
        <taxon>Multicrustacea</taxon>
        <taxon>Malacostraca</taxon>
        <taxon>Eumalacostraca</taxon>
        <taxon>Eucarida</taxon>
        <taxon>Decapoda</taxon>
        <taxon>Pleocyemata</taxon>
        <taxon>Brachyura</taxon>
        <taxon>Eubrachyura</taxon>
        <taxon>Portunoidea</taxon>
        <taxon>Portunidae</taxon>
        <taxon>Portuninae</taxon>
        <taxon>Portunus</taxon>
    </lineage>
</organism>
<dbReference type="Proteomes" id="UP000324222">
    <property type="component" value="Unassembled WGS sequence"/>
</dbReference>
<evidence type="ECO:0000313" key="3">
    <source>
        <dbReference type="Proteomes" id="UP000324222"/>
    </source>
</evidence>
<feature type="compositionally biased region" description="Pro residues" evidence="1">
    <location>
        <begin position="161"/>
        <end position="171"/>
    </location>
</feature>
<dbReference type="AlphaFoldDB" id="A0A5B7HWV4"/>
<keyword evidence="3" id="KW-1185">Reference proteome</keyword>
<name>A0A5B7HWV4_PORTR</name>
<feature type="compositionally biased region" description="Pro residues" evidence="1">
    <location>
        <begin position="105"/>
        <end position="117"/>
    </location>
</feature>
<protein>
    <submittedName>
        <fullName evidence="2">Uncharacterized protein</fullName>
    </submittedName>
</protein>
<gene>
    <name evidence="2" type="ORF">E2C01_072008</name>
</gene>
<evidence type="ECO:0000256" key="1">
    <source>
        <dbReference type="SAM" id="MobiDB-lite"/>
    </source>
</evidence>
<accession>A0A5B7HWV4</accession>
<reference evidence="2 3" key="1">
    <citation type="submission" date="2019-05" db="EMBL/GenBank/DDBJ databases">
        <title>Another draft genome of Portunus trituberculatus and its Hox gene families provides insights of decapod evolution.</title>
        <authorList>
            <person name="Jeong J.-H."/>
            <person name="Song I."/>
            <person name="Kim S."/>
            <person name="Choi T."/>
            <person name="Kim D."/>
            <person name="Ryu S."/>
            <person name="Kim W."/>
        </authorList>
    </citation>
    <scope>NUCLEOTIDE SEQUENCE [LARGE SCALE GENOMIC DNA]</scope>
    <source>
        <tissue evidence="2">Muscle</tissue>
    </source>
</reference>
<feature type="region of interest" description="Disordered" evidence="1">
    <location>
        <begin position="103"/>
        <end position="125"/>
    </location>
</feature>
<proteinExistence type="predicted"/>
<feature type="region of interest" description="Disordered" evidence="1">
    <location>
        <begin position="160"/>
        <end position="179"/>
    </location>
</feature>
<evidence type="ECO:0000313" key="2">
    <source>
        <dbReference type="EMBL" id="MPC77551.1"/>
    </source>
</evidence>